<dbReference type="RefSeq" id="WP_348863964.1">
    <property type="nucleotide sequence ID" value="NZ_JBEAAL010000018.1"/>
</dbReference>
<accession>A0ABV0M6E3</accession>
<dbReference type="Proteomes" id="UP001496627">
    <property type="component" value="Unassembled WGS sequence"/>
</dbReference>
<proteinExistence type="predicted"/>
<gene>
    <name evidence="1" type="ORF">ABK249_21110</name>
</gene>
<dbReference type="EMBL" id="JBEAAL010000018">
    <property type="protein sequence ID" value="MEQ1407426.1"/>
    <property type="molecule type" value="Genomic_DNA"/>
</dbReference>
<protein>
    <submittedName>
        <fullName evidence="1">Uncharacterized protein</fullName>
    </submittedName>
</protein>
<reference evidence="1 2" key="1">
    <citation type="submission" date="2024-05" db="EMBL/GenBank/DDBJ databases">
        <title>Neorhizobium sp. Rsf11, a plant growth promoting and heavy metal resistant PAH-degrader.</title>
        <authorList>
            <person name="Golubev S.N."/>
            <person name="Muratova A.Y."/>
            <person name="Markelova M.I."/>
        </authorList>
    </citation>
    <scope>NUCLEOTIDE SEQUENCE [LARGE SCALE GENOMIC DNA]</scope>
    <source>
        <strain evidence="1 2">Rsf11</strain>
    </source>
</reference>
<keyword evidence="2" id="KW-1185">Reference proteome</keyword>
<evidence type="ECO:0000313" key="2">
    <source>
        <dbReference type="Proteomes" id="UP001496627"/>
    </source>
</evidence>
<name>A0ABV0M6E3_9HYPH</name>
<evidence type="ECO:0000313" key="1">
    <source>
        <dbReference type="EMBL" id="MEQ1407426.1"/>
    </source>
</evidence>
<organism evidence="1 2">
    <name type="scientific">Neorhizobium phenanthreniclasticum</name>
    <dbReference type="NCBI Taxonomy" id="3157917"/>
    <lineage>
        <taxon>Bacteria</taxon>
        <taxon>Pseudomonadati</taxon>
        <taxon>Pseudomonadota</taxon>
        <taxon>Alphaproteobacteria</taxon>
        <taxon>Hyphomicrobiales</taxon>
        <taxon>Rhizobiaceae</taxon>
        <taxon>Rhizobium/Agrobacterium group</taxon>
        <taxon>Neorhizobium</taxon>
    </lineage>
</organism>
<sequence length="131" mass="14993">MNSSQNWFHEYTGGNRCSSWTAEWIRNEGGSIASLYFQTSKLIAGFPKPDLRFNVRQRGFRAPESRAPVAAQVIGRSRDQNSALTFPKNAMFFKRLLLSQRSEWQSALLCRLCQPGRSVKLEKCEFSLDRA</sequence>
<comment type="caution">
    <text evidence="1">The sequence shown here is derived from an EMBL/GenBank/DDBJ whole genome shotgun (WGS) entry which is preliminary data.</text>
</comment>